<dbReference type="InterPro" id="IPR036241">
    <property type="entry name" value="NSFL1C_SEP_dom_sf"/>
</dbReference>
<evidence type="ECO:0000313" key="1">
    <source>
        <dbReference type="EMBL" id="CAK8988881.1"/>
    </source>
</evidence>
<dbReference type="PROSITE" id="PS51399">
    <property type="entry name" value="SEP"/>
    <property type="match status" value="1"/>
</dbReference>
<dbReference type="PANTHER" id="PTHR23333:SF4">
    <property type="entry name" value="UBX DOMAIN-CONTAINING PROTEIN 11"/>
    <property type="match status" value="1"/>
</dbReference>
<dbReference type="Proteomes" id="UP001642464">
    <property type="component" value="Unassembled WGS sequence"/>
</dbReference>
<protein>
    <submittedName>
        <fullName evidence="1">Uncharacterized protein</fullName>
    </submittedName>
</protein>
<accession>A0ABP0HH92</accession>
<gene>
    <name evidence="1" type="ORF">SCF082_LOCUS1563</name>
</gene>
<dbReference type="EMBL" id="CAXAMM010000780">
    <property type="protein sequence ID" value="CAK8988881.1"/>
    <property type="molecule type" value="Genomic_DNA"/>
</dbReference>
<sequence>MVAQPLRRPIRLGEDDLDNVTPDIQSSILSALLQDRPSLEKESPPRRREATGVPGMSRPPLPQAGAAVLNRETREVRRPRSGDNSLVSSMASRLAQVEQTNKQLTAKLQKQNLEMEELREQLARARQHTSPGCDSESLLQAECDRLSRQVEEMKQFMADYGLPWRPRSGSGVAVDIQVIQTRIEALNSALEQETKVVQEKAGGGVCARLSTMETLPLTFFRDGLKLADHGFMLFQSSSAQDAIRDLLEGFLPRQLREEHPKGVALKVLDRTKMSFRQWLKEAMEDPELVDGGSRLRVSVGQALHDPQDTRSASERFVAQLPERVLRKGQVCQVRSAIAQRLGVDAGPRSASAPPPSGHQEVALLAIGRPADAPAARLQVKLESGQKVLLKMEFDATIGDLWSFGCKDARRACEQECKGSPGRLAVEAEGGANPTWSCAEDRFSTQVLYRQKADFAGCWLDPKRYIICWL</sequence>
<proteinExistence type="predicted"/>
<name>A0ABP0HH92_9DINO</name>
<dbReference type="Gene3D" id="3.30.420.210">
    <property type="entry name" value="SEP domain"/>
    <property type="match status" value="1"/>
</dbReference>
<dbReference type="SUPFAM" id="SSF102848">
    <property type="entry name" value="NSFL1 (p97 ATPase) cofactor p47, SEP domain"/>
    <property type="match status" value="1"/>
</dbReference>
<keyword evidence="2" id="KW-1185">Reference proteome</keyword>
<dbReference type="Pfam" id="PF08059">
    <property type="entry name" value="SEP"/>
    <property type="match status" value="1"/>
</dbReference>
<reference evidence="1 2" key="1">
    <citation type="submission" date="2024-02" db="EMBL/GenBank/DDBJ databases">
        <authorList>
            <person name="Chen Y."/>
            <person name="Shah S."/>
            <person name="Dougan E. K."/>
            <person name="Thang M."/>
            <person name="Chan C."/>
        </authorList>
    </citation>
    <scope>NUCLEOTIDE SEQUENCE [LARGE SCALE GENOMIC DNA]</scope>
</reference>
<dbReference type="PANTHER" id="PTHR23333">
    <property type="entry name" value="UBX DOMAIN CONTAINING PROTEIN"/>
    <property type="match status" value="1"/>
</dbReference>
<evidence type="ECO:0000313" key="2">
    <source>
        <dbReference type="Proteomes" id="UP001642464"/>
    </source>
</evidence>
<organism evidence="1 2">
    <name type="scientific">Durusdinium trenchii</name>
    <dbReference type="NCBI Taxonomy" id="1381693"/>
    <lineage>
        <taxon>Eukaryota</taxon>
        <taxon>Sar</taxon>
        <taxon>Alveolata</taxon>
        <taxon>Dinophyceae</taxon>
        <taxon>Suessiales</taxon>
        <taxon>Symbiodiniaceae</taxon>
        <taxon>Durusdinium</taxon>
    </lineage>
</organism>
<dbReference type="InterPro" id="IPR012989">
    <property type="entry name" value="SEP_domain"/>
</dbReference>
<comment type="caution">
    <text evidence="1">The sequence shown here is derived from an EMBL/GenBank/DDBJ whole genome shotgun (WGS) entry which is preliminary data.</text>
</comment>